<protein>
    <submittedName>
        <fullName evidence="8">MOP flippase family protein</fullName>
    </submittedName>
</protein>
<dbReference type="EMBL" id="JBHUPC010000010">
    <property type="protein sequence ID" value="MFD2891042.1"/>
    <property type="molecule type" value="Genomic_DNA"/>
</dbReference>
<sequence length="427" mass="48188">MSIEKQVKKGVKWTTISTIVLALVAVLKVSILTRYLDRADFGLMALVTFVMGFMELFNDMGLTSAILHKQDITKQQYASLYWINWLASGVMYGIVVALAPFVASFYNQEVLYDLIVLIGVNLLLSGIGRQFKTIEQKKLQFNIISSIDIGAACLSLVTAILLAVKGFGVYALVYSLLLQSFCSNLCYLFIGLKKYGLLFHFKFSDTRSFLRIGMYQVGGQVVNYFNRDLDILIIGKFFSTDVLGLYSLAKQLVFRPVQIINPILVKVATPTLALYQSNADELKKNYLKLINIVASINIPVYFGLLVFAQIVVNVFYGDGFEDAVVLVRILSVYMMLRSLGNPIGSLVVAKGRTDLEFFWNIFTLIITPGFIFVGSLISIEWVAVAVMLSMFFLYYPSWRLLVYKLTGASFREYFVACFRLNFNFLKL</sequence>
<feature type="transmembrane region" description="Helical" evidence="7">
    <location>
        <begin position="41"/>
        <end position="58"/>
    </location>
</feature>
<evidence type="ECO:0000256" key="1">
    <source>
        <dbReference type="ARBA" id="ARBA00004651"/>
    </source>
</evidence>
<evidence type="ECO:0000256" key="2">
    <source>
        <dbReference type="ARBA" id="ARBA00007430"/>
    </source>
</evidence>
<dbReference type="Pfam" id="PF13440">
    <property type="entry name" value="Polysacc_synt_3"/>
    <property type="match status" value="1"/>
</dbReference>
<comment type="similarity">
    <text evidence="2">Belongs to the polysaccharide synthase family.</text>
</comment>
<evidence type="ECO:0000313" key="9">
    <source>
        <dbReference type="Proteomes" id="UP001597534"/>
    </source>
</evidence>
<dbReference type="CDD" id="cd13127">
    <property type="entry name" value="MATE_tuaB_like"/>
    <property type="match status" value="1"/>
</dbReference>
<dbReference type="PANTHER" id="PTHR30250">
    <property type="entry name" value="PST FAMILY PREDICTED COLANIC ACID TRANSPORTER"/>
    <property type="match status" value="1"/>
</dbReference>
<keyword evidence="4 7" id="KW-0812">Transmembrane</keyword>
<feature type="transmembrane region" description="Helical" evidence="7">
    <location>
        <begin position="289"/>
        <end position="308"/>
    </location>
</feature>
<feature type="transmembrane region" description="Helical" evidence="7">
    <location>
        <begin position="169"/>
        <end position="192"/>
    </location>
</feature>
<dbReference type="InterPro" id="IPR050833">
    <property type="entry name" value="Poly_Biosynth_Transport"/>
</dbReference>
<feature type="transmembrane region" description="Helical" evidence="7">
    <location>
        <begin position="79"/>
        <end position="104"/>
    </location>
</feature>
<dbReference type="NCBIfam" id="NF007773">
    <property type="entry name" value="PRK10459.1"/>
    <property type="match status" value="1"/>
</dbReference>
<keyword evidence="9" id="KW-1185">Reference proteome</keyword>
<dbReference type="Proteomes" id="UP001597534">
    <property type="component" value="Unassembled WGS sequence"/>
</dbReference>
<evidence type="ECO:0000313" key="8">
    <source>
        <dbReference type="EMBL" id="MFD2891042.1"/>
    </source>
</evidence>
<feature type="transmembrane region" description="Helical" evidence="7">
    <location>
        <begin position="357"/>
        <end position="377"/>
    </location>
</feature>
<organism evidence="8 9">
    <name type="scientific">Flavobacterium chuncheonense</name>
    <dbReference type="NCBI Taxonomy" id="2026653"/>
    <lineage>
        <taxon>Bacteria</taxon>
        <taxon>Pseudomonadati</taxon>
        <taxon>Bacteroidota</taxon>
        <taxon>Flavobacteriia</taxon>
        <taxon>Flavobacteriales</taxon>
        <taxon>Flavobacteriaceae</taxon>
        <taxon>Flavobacterium</taxon>
    </lineage>
</organism>
<keyword evidence="5 7" id="KW-1133">Transmembrane helix</keyword>
<comment type="subcellular location">
    <subcellularLocation>
        <location evidence="1">Cell membrane</location>
        <topology evidence="1">Multi-pass membrane protein</topology>
    </subcellularLocation>
</comment>
<reference evidence="9" key="1">
    <citation type="journal article" date="2019" name="Int. J. Syst. Evol. Microbiol.">
        <title>The Global Catalogue of Microorganisms (GCM) 10K type strain sequencing project: providing services to taxonomists for standard genome sequencing and annotation.</title>
        <authorList>
            <consortium name="The Broad Institute Genomics Platform"/>
            <consortium name="The Broad Institute Genome Sequencing Center for Infectious Disease"/>
            <person name="Wu L."/>
            <person name="Ma J."/>
        </authorList>
    </citation>
    <scope>NUCLEOTIDE SEQUENCE [LARGE SCALE GENOMIC DNA]</scope>
    <source>
        <strain evidence="9">KCTC 22671</strain>
    </source>
</reference>
<accession>A0ABW5YJW8</accession>
<proteinExistence type="inferred from homology"/>
<feature type="transmembrane region" description="Helical" evidence="7">
    <location>
        <begin position="110"/>
        <end position="127"/>
    </location>
</feature>
<dbReference type="PANTHER" id="PTHR30250:SF10">
    <property type="entry name" value="LIPOPOLYSACCHARIDE BIOSYNTHESIS PROTEIN WZXC"/>
    <property type="match status" value="1"/>
</dbReference>
<comment type="caution">
    <text evidence="8">The sequence shown here is derived from an EMBL/GenBank/DDBJ whole genome shotgun (WGS) entry which is preliminary data.</text>
</comment>
<evidence type="ECO:0000256" key="7">
    <source>
        <dbReference type="SAM" id="Phobius"/>
    </source>
</evidence>
<gene>
    <name evidence="8" type="ORF">ACFS5J_03330</name>
</gene>
<dbReference type="RefSeq" id="WP_379810572.1">
    <property type="nucleotide sequence ID" value="NZ_JBHUPC010000010.1"/>
</dbReference>
<feature type="transmembrane region" description="Helical" evidence="7">
    <location>
        <begin position="12"/>
        <end position="35"/>
    </location>
</feature>
<keyword evidence="6 7" id="KW-0472">Membrane</keyword>
<evidence type="ECO:0000256" key="6">
    <source>
        <dbReference type="ARBA" id="ARBA00023136"/>
    </source>
</evidence>
<evidence type="ECO:0000256" key="4">
    <source>
        <dbReference type="ARBA" id="ARBA00022692"/>
    </source>
</evidence>
<evidence type="ECO:0000256" key="5">
    <source>
        <dbReference type="ARBA" id="ARBA00022989"/>
    </source>
</evidence>
<keyword evidence="3" id="KW-1003">Cell membrane</keyword>
<name>A0ABW5YJW8_9FLAO</name>
<feature type="transmembrane region" description="Helical" evidence="7">
    <location>
        <begin position="383"/>
        <end position="402"/>
    </location>
</feature>
<evidence type="ECO:0000256" key="3">
    <source>
        <dbReference type="ARBA" id="ARBA00022475"/>
    </source>
</evidence>
<feature type="transmembrane region" description="Helical" evidence="7">
    <location>
        <begin position="139"/>
        <end position="163"/>
    </location>
</feature>